<dbReference type="InterPro" id="IPR036457">
    <property type="entry name" value="PPM-type-like_dom_sf"/>
</dbReference>
<dbReference type="SUPFAM" id="SSF55874">
    <property type="entry name" value="ATPase domain of HSP90 chaperone/DNA topoisomerase II/histidine kinase"/>
    <property type="match status" value="1"/>
</dbReference>
<evidence type="ECO:0000313" key="3">
    <source>
        <dbReference type="Proteomes" id="UP000325787"/>
    </source>
</evidence>
<reference evidence="3" key="1">
    <citation type="journal article" date="2021" name="Curr. Microbiol.">
        <title>Complete genome of nocamycin-producing strain Saccharothrix syringae NRRL B-16468 reveals the biosynthetic potential for secondary metabolites.</title>
        <authorList>
            <person name="Mo X."/>
            <person name="Yang S."/>
        </authorList>
    </citation>
    <scope>NUCLEOTIDE SEQUENCE [LARGE SCALE GENOMIC DNA]</scope>
    <source>
        <strain evidence="3">ATCC 51364 / DSM 43886 / JCM 6844 / KCTC 9398 / NBRC 14523 / NRRL B-16468 / INA 2240</strain>
    </source>
</reference>
<dbReference type="OrthoDB" id="479131at2"/>
<dbReference type="SUPFAM" id="SSF81606">
    <property type="entry name" value="PP2C-like"/>
    <property type="match status" value="1"/>
</dbReference>
<dbReference type="Gene3D" id="3.60.40.10">
    <property type="entry name" value="PPM-type phosphatase domain"/>
    <property type="match status" value="1"/>
</dbReference>
<name>A0A5Q0GWJ3_SACSY</name>
<dbReference type="Gene3D" id="3.30.565.10">
    <property type="entry name" value="Histidine kinase-like ATPase, C-terminal domain"/>
    <property type="match status" value="1"/>
</dbReference>
<protein>
    <submittedName>
        <fullName evidence="2">Transcriptional regulator</fullName>
    </submittedName>
</protein>
<organism evidence="2 3">
    <name type="scientific">Saccharothrix syringae</name>
    <name type="common">Nocardiopsis syringae</name>
    <dbReference type="NCBI Taxonomy" id="103733"/>
    <lineage>
        <taxon>Bacteria</taxon>
        <taxon>Bacillati</taxon>
        <taxon>Actinomycetota</taxon>
        <taxon>Actinomycetes</taxon>
        <taxon>Pseudonocardiales</taxon>
        <taxon>Pseudonocardiaceae</taxon>
        <taxon>Saccharothrix</taxon>
    </lineage>
</organism>
<dbReference type="RefSeq" id="WP_033430771.1">
    <property type="nucleotide sequence ID" value="NZ_CP034550.1"/>
</dbReference>
<dbReference type="CDD" id="cd16934">
    <property type="entry name" value="HATPase_RsbT-like"/>
    <property type="match status" value="1"/>
</dbReference>
<evidence type="ECO:0000313" key="2">
    <source>
        <dbReference type="EMBL" id="QFZ18263.1"/>
    </source>
</evidence>
<gene>
    <name evidence="2" type="ORF">EKG83_12920</name>
</gene>
<feature type="domain" description="PPM-type phosphatase" evidence="1">
    <location>
        <begin position="143"/>
        <end position="338"/>
    </location>
</feature>
<dbReference type="EMBL" id="CP034550">
    <property type="protein sequence ID" value="QFZ18263.1"/>
    <property type="molecule type" value="Genomic_DNA"/>
</dbReference>
<dbReference type="Pfam" id="PF13581">
    <property type="entry name" value="HATPase_c_2"/>
    <property type="match status" value="1"/>
</dbReference>
<dbReference type="AlphaFoldDB" id="A0A5Q0GWJ3"/>
<sequence>MEAVSTCLPVAEDVAWLNVDEAAEVGRVRRTATHLAERLAFPGTRVAEVALAVTEIGTNLHKHATGGQVVVRSVRDAERAAVEVLALDRGPGITDVGLAMTDGQSTTGTLGLGLGAVARSADVFSLSSEPGRGTVLVARFYAHRDAAFADDGSTAGLTRAIHGEEVCGDAYAVRRSPGRVTLMMCDGSGHGPLAASASREAVRVFCDLPPGRPEEAVARLHEALRGTRGGAVAVADLDWAAGTVRFSGLGNIAAAVLADGRKRNMVSVPGVAGFQARTVRAFDHELPGGAVVVLHSDGLTERWTPQDVPVTRPPLVIAAALLRDAGVRRDDAGVLVAVAP</sequence>
<dbReference type="SMART" id="SM00331">
    <property type="entry name" value="PP2C_SIG"/>
    <property type="match status" value="1"/>
</dbReference>
<dbReference type="InterPro" id="IPR036890">
    <property type="entry name" value="HATPase_C_sf"/>
</dbReference>
<keyword evidence="3" id="KW-1185">Reference proteome</keyword>
<dbReference type="KEGG" id="ssyi:EKG83_12920"/>
<proteinExistence type="predicted"/>
<accession>A0A5Q0GWJ3</accession>
<dbReference type="PANTHER" id="PTHR35801">
    <property type="entry name" value="PHOSPHOSERINE PHOSPHATASE RSBX"/>
    <property type="match status" value="1"/>
</dbReference>
<dbReference type="Proteomes" id="UP000325787">
    <property type="component" value="Chromosome"/>
</dbReference>
<dbReference type="InterPro" id="IPR001932">
    <property type="entry name" value="PPM-type_phosphatase-like_dom"/>
</dbReference>
<dbReference type="InterPro" id="IPR039248">
    <property type="entry name" value="Ptase_RsbX"/>
</dbReference>
<dbReference type="InterPro" id="IPR003594">
    <property type="entry name" value="HATPase_dom"/>
</dbReference>
<dbReference type="PANTHER" id="PTHR35801:SF1">
    <property type="entry name" value="PHOSPHOSERINE PHOSPHATASE RSBX"/>
    <property type="match status" value="1"/>
</dbReference>
<dbReference type="Pfam" id="PF07228">
    <property type="entry name" value="SpoIIE"/>
    <property type="match status" value="1"/>
</dbReference>
<evidence type="ECO:0000259" key="1">
    <source>
        <dbReference type="SMART" id="SM00331"/>
    </source>
</evidence>